<feature type="compositionally biased region" description="Pro residues" evidence="1">
    <location>
        <begin position="208"/>
        <end position="219"/>
    </location>
</feature>
<evidence type="ECO:0000313" key="2">
    <source>
        <dbReference type="EMBL" id="KZO98704.1"/>
    </source>
</evidence>
<sequence>MRSTRRAPCRPSTSHSLPSPRECWTAGVEPSLSPAHAFTSAEHPVQEEWALQRGWMRYGLDGSYNPAPHFLSSAEALVFDIESMPHYSSDPAMPTMPTMPGTPRPAASGVDPKPACTLAEPRNVVEQREDGQERATWEVVPPAAITTEECNPPCQLRQHCHQQDRDDRAPAVALEPALPQRVQNKKDPYNPMWLAFLLPRYTNVHTAPPPSAAPAPSAPSAPATPSEPVVNPYVIPSTPIEGGSHREEMCWYVQLEELKVEIPD</sequence>
<protein>
    <submittedName>
        <fullName evidence="2">Uncharacterized protein</fullName>
    </submittedName>
</protein>
<feature type="region of interest" description="Disordered" evidence="1">
    <location>
        <begin position="208"/>
        <end position="230"/>
    </location>
</feature>
<name>A0A167PEI8_CALVF</name>
<dbReference type="AlphaFoldDB" id="A0A167PEI8"/>
<dbReference type="Proteomes" id="UP000076738">
    <property type="component" value="Unassembled WGS sequence"/>
</dbReference>
<organism evidence="2 3">
    <name type="scientific">Calocera viscosa (strain TUFC12733)</name>
    <dbReference type="NCBI Taxonomy" id="1330018"/>
    <lineage>
        <taxon>Eukaryota</taxon>
        <taxon>Fungi</taxon>
        <taxon>Dikarya</taxon>
        <taxon>Basidiomycota</taxon>
        <taxon>Agaricomycotina</taxon>
        <taxon>Dacrymycetes</taxon>
        <taxon>Dacrymycetales</taxon>
        <taxon>Dacrymycetaceae</taxon>
        <taxon>Calocera</taxon>
    </lineage>
</organism>
<feature type="region of interest" description="Disordered" evidence="1">
    <location>
        <begin position="1"/>
        <end position="22"/>
    </location>
</feature>
<gene>
    <name evidence="2" type="ORF">CALVIDRAFT_561655</name>
</gene>
<proteinExistence type="predicted"/>
<reference evidence="2 3" key="1">
    <citation type="journal article" date="2016" name="Mol. Biol. Evol.">
        <title>Comparative Genomics of Early-Diverging Mushroom-Forming Fungi Provides Insights into the Origins of Lignocellulose Decay Capabilities.</title>
        <authorList>
            <person name="Nagy L.G."/>
            <person name="Riley R."/>
            <person name="Tritt A."/>
            <person name="Adam C."/>
            <person name="Daum C."/>
            <person name="Floudas D."/>
            <person name="Sun H."/>
            <person name="Yadav J.S."/>
            <person name="Pangilinan J."/>
            <person name="Larsson K.H."/>
            <person name="Matsuura K."/>
            <person name="Barry K."/>
            <person name="Labutti K."/>
            <person name="Kuo R."/>
            <person name="Ohm R.A."/>
            <person name="Bhattacharya S.S."/>
            <person name="Shirouzu T."/>
            <person name="Yoshinaga Y."/>
            <person name="Martin F.M."/>
            <person name="Grigoriev I.V."/>
            <person name="Hibbett D.S."/>
        </authorList>
    </citation>
    <scope>NUCLEOTIDE SEQUENCE [LARGE SCALE GENOMIC DNA]</scope>
    <source>
        <strain evidence="2 3">TUFC12733</strain>
    </source>
</reference>
<evidence type="ECO:0000313" key="3">
    <source>
        <dbReference type="Proteomes" id="UP000076738"/>
    </source>
</evidence>
<dbReference type="Gene3D" id="3.30.420.390">
    <property type="match status" value="1"/>
</dbReference>
<accession>A0A167PEI8</accession>
<evidence type="ECO:0000256" key="1">
    <source>
        <dbReference type="SAM" id="MobiDB-lite"/>
    </source>
</evidence>
<dbReference type="EMBL" id="KV417274">
    <property type="protein sequence ID" value="KZO98704.1"/>
    <property type="molecule type" value="Genomic_DNA"/>
</dbReference>
<keyword evidence="3" id="KW-1185">Reference proteome</keyword>